<name>A0AAV1TLE2_9STRA</name>
<feature type="chain" id="PRO_5043628887" description="Secreted protein" evidence="1">
    <location>
        <begin position="24"/>
        <end position="112"/>
    </location>
</feature>
<accession>A0AAV1TLE2</accession>
<evidence type="ECO:0008006" key="4">
    <source>
        <dbReference type="Google" id="ProtNLM"/>
    </source>
</evidence>
<dbReference type="EMBL" id="CAKLBY020000067">
    <property type="protein sequence ID" value="CAK7923191.1"/>
    <property type="molecule type" value="Genomic_DNA"/>
</dbReference>
<evidence type="ECO:0000313" key="3">
    <source>
        <dbReference type="Proteomes" id="UP001162060"/>
    </source>
</evidence>
<keyword evidence="1" id="KW-0732">Signal</keyword>
<feature type="signal peptide" evidence="1">
    <location>
        <begin position="1"/>
        <end position="23"/>
    </location>
</feature>
<evidence type="ECO:0000256" key="1">
    <source>
        <dbReference type="SAM" id="SignalP"/>
    </source>
</evidence>
<comment type="caution">
    <text evidence="2">The sequence shown here is derived from an EMBL/GenBank/DDBJ whole genome shotgun (WGS) entry which is preliminary data.</text>
</comment>
<sequence>MLMHRIAALSVACLSLPVTVAFAKKSDRTGWYSCPDKTFSDQGPSSGIIAECLIYKAPLCYPGICEALPSVEPTVDIFVKRYPATSGDPATASNVWFVAGGPGFSSSSSTLF</sequence>
<dbReference type="Proteomes" id="UP001162060">
    <property type="component" value="Unassembled WGS sequence"/>
</dbReference>
<gene>
    <name evidence="2" type="ORF">PM001_LOCUS8341</name>
</gene>
<proteinExistence type="predicted"/>
<protein>
    <recommendedName>
        <fullName evidence="4">Secreted protein</fullName>
    </recommendedName>
</protein>
<organism evidence="2 3">
    <name type="scientific">Peronospora matthiolae</name>
    <dbReference type="NCBI Taxonomy" id="2874970"/>
    <lineage>
        <taxon>Eukaryota</taxon>
        <taxon>Sar</taxon>
        <taxon>Stramenopiles</taxon>
        <taxon>Oomycota</taxon>
        <taxon>Peronosporomycetes</taxon>
        <taxon>Peronosporales</taxon>
        <taxon>Peronosporaceae</taxon>
        <taxon>Peronospora</taxon>
    </lineage>
</organism>
<evidence type="ECO:0000313" key="2">
    <source>
        <dbReference type="EMBL" id="CAK7923191.1"/>
    </source>
</evidence>
<dbReference type="AlphaFoldDB" id="A0AAV1TLE2"/>
<reference evidence="2" key="1">
    <citation type="submission" date="2024-01" db="EMBL/GenBank/DDBJ databases">
        <authorList>
            <person name="Webb A."/>
        </authorList>
    </citation>
    <scope>NUCLEOTIDE SEQUENCE</scope>
    <source>
        <strain evidence="2">Pm1</strain>
    </source>
</reference>